<dbReference type="GO" id="GO:0008270">
    <property type="term" value="F:zinc ion binding"/>
    <property type="evidence" value="ECO:0007669"/>
    <property type="project" value="UniProtKB-KW"/>
</dbReference>
<evidence type="ECO:0000256" key="4">
    <source>
        <dbReference type="PROSITE-ProRule" id="PRU00175"/>
    </source>
</evidence>
<feature type="compositionally biased region" description="Polar residues" evidence="6">
    <location>
        <begin position="8"/>
        <end position="23"/>
    </location>
</feature>
<dbReference type="Proteomes" id="UP000187209">
    <property type="component" value="Unassembled WGS sequence"/>
</dbReference>
<sequence length="567" mass="65674">MVKLPQLTKPSLQMTPRSPNTMEETPKSSTLDRKTNKSLHNLAFNKLGDDILNRHKIEERDWLKEEPKSANIKTESDEISPISIIDDNLSHDTTEHHEPIVRRFTRKITGNLSSDSESQGKNSSIVPIRSKKYRIEKNPEIVVTCQDDIGVFKENLESEKKKYHDLEEKYNLMVLEKSMNESYVGKNSDGKLSDYDKSALTINFYKSQLEEMKIKLQFELTKSDKEVSNIREELHIKNLEIDQLSNLLSKTDQQRKRYAETVKILESDVQILKNENAELNNKIFEANSQLKFSIQNLATEQNKAQTFENSCKEFDSLKNLTDSLKQQSELISKENAGLKAEVHDLKTVFSRSKNKWREKKRKFKESIINLTEKVEKEKLSISSKVADAFKWKKSYTIREHEQNAAFSKEAISRLQVKSFELEDKYNHVKAENDKLTKSLEYYKNSLENKTKTIGVLESKLSKITENELDIGSTRENGKIITMLEKNIHEISDVIYCTNCKKERVSEYLMIPCEHIVCSKCITFEDNCPICLNSARIFAIEVFNDISGKFNYQVELLNCLKDLNNMTS</sequence>
<evidence type="ECO:0000313" key="9">
    <source>
        <dbReference type="Proteomes" id="UP000187209"/>
    </source>
</evidence>
<evidence type="ECO:0000256" key="2">
    <source>
        <dbReference type="ARBA" id="ARBA00022771"/>
    </source>
</evidence>
<evidence type="ECO:0000256" key="3">
    <source>
        <dbReference type="ARBA" id="ARBA00022833"/>
    </source>
</evidence>
<evidence type="ECO:0000259" key="7">
    <source>
        <dbReference type="PROSITE" id="PS50089"/>
    </source>
</evidence>
<feature type="coiled-coil region" evidence="5">
    <location>
        <begin position="149"/>
        <end position="176"/>
    </location>
</feature>
<keyword evidence="1" id="KW-0479">Metal-binding</keyword>
<dbReference type="InterPro" id="IPR013083">
    <property type="entry name" value="Znf_RING/FYVE/PHD"/>
</dbReference>
<dbReference type="Gene3D" id="1.10.287.1490">
    <property type="match status" value="1"/>
</dbReference>
<gene>
    <name evidence="8" type="ORF">SteCoe_4389</name>
</gene>
<protein>
    <recommendedName>
        <fullName evidence="7">RING-type domain-containing protein</fullName>
    </recommendedName>
</protein>
<keyword evidence="5" id="KW-0175">Coiled coil</keyword>
<dbReference type="PROSITE" id="PS50089">
    <property type="entry name" value="ZF_RING_2"/>
    <property type="match status" value="1"/>
</dbReference>
<feature type="compositionally biased region" description="Basic and acidic residues" evidence="6">
    <location>
        <begin position="24"/>
        <end position="33"/>
    </location>
</feature>
<dbReference type="PROSITE" id="PS00518">
    <property type="entry name" value="ZF_RING_1"/>
    <property type="match status" value="1"/>
</dbReference>
<reference evidence="8 9" key="1">
    <citation type="submission" date="2016-11" db="EMBL/GenBank/DDBJ databases">
        <title>The macronuclear genome of Stentor coeruleus: a giant cell with tiny introns.</title>
        <authorList>
            <person name="Slabodnick M."/>
            <person name="Ruby J.G."/>
            <person name="Reiff S.B."/>
            <person name="Swart E.C."/>
            <person name="Gosai S."/>
            <person name="Prabakaran S."/>
            <person name="Witkowska E."/>
            <person name="Larue G.E."/>
            <person name="Fisher S."/>
            <person name="Freeman R.M."/>
            <person name="Gunawardena J."/>
            <person name="Chu W."/>
            <person name="Stover N.A."/>
            <person name="Gregory B.D."/>
            <person name="Nowacki M."/>
            <person name="Derisi J."/>
            <person name="Roy S.W."/>
            <person name="Marshall W.F."/>
            <person name="Sood P."/>
        </authorList>
    </citation>
    <scope>NUCLEOTIDE SEQUENCE [LARGE SCALE GENOMIC DNA]</scope>
    <source>
        <strain evidence="8">WM001</strain>
    </source>
</reference>
<evidence type="ECO:0000256" key="1">
    <source>
        <dbReference type="ARBA" id="ARBA00022723"/>
    </source>
</evidence>
<keyword evidence="9" id="KW-1185">Reference proteome</keyword>
<accession>A0A1R2CUV2</accession>
<dbReference type="AlphaFoldDB" id="A0A1R2CUV2"/>
<feature type="region of interest" description="Disordered" evidence="6">
    <location>
        <begin position="1"/>
        <end position="33"/>
    </location>
</feature>
<keyword evidence="3" id="KW-0862">Zinc</keyword>
<organism evidence="8 9">
    <name type="scientific">Stentor coeruleus</name>
    <dbReference type="NCBI Taxonomy" id="5963"/>
    <lineage>
        <taxon>Eukaryota</taxon>
        <taxon>Sar</taxon>
        <taxon>Alveolata</taxon>
        <taxon>Ciliophora</taxon>
        <taxon>Postciliodesmatophora</taxon>
        <taxon>Heterotrichea</taxon>
        <taxon>Heterotrichida</taxon>
        <taxon>Stentoridae</taxon>
        <taxon>Stentor</taxon>
    </lineage>
</organism>
<proteinExistence type="predicted"/>
<dbReference type="InterPro" id="IPR017907">
    <property type="entry name" value="Znf_RING_CS"/>
</dbReference>
<evidence type="ECO:0000256" key="5">
    <source>
        <dbReference type="SAM" id="Coils"/>
    </source>
</evidence>
<evidence type="ECO:0000256" key="6">
    <source>
        <dbReference type="SAM" id="MobiDB-lite"/>
    </source>
</evidence>
<feature type="coiled-coil region" evidence="5">
    <location>
        <begin position="241"/>
        <end position="289"/>
    </location>
</feature>
<dbReference type="Gene3D" id="3.30.40.10">
    <property type="entry name" value="Zinc/RING finger domain, C3HC4 (zinc finger)"/>
    <property type="match status" value="1"/>
</dbReference>
<dbReference type="EMBL" id="MPUH01000055">
    <property type="protein sequence ID" value="OMJ92761.1"/>
    <property type="molecule type" value="Genomic_DNA"/>
</dbReference>
<evidence type="ECO:0000313" key="8">
    <source>
        <dbReference type="EMBL" id="OMJ92761.1"/>
    </source>
</evidence>
<feature type="domain" description="RING-type" evidence="7">
    <location>
        <begin position="496"/>
        <end position="530"/>
    </location>
</feature>
<keyword evidence="2 4" id="KW-0863">Zinc-finger</keyword>
<dbReference type="SUPFAM" id="SSF57850">
    <property type="entry name" value="RING/U-box"/>
    <property type="match status" value="1"/>
</dbReference>
<name>A0A1R2CUV2_9CILI</name>
<comment type="caution">
    <text evidence="8">The sequence shown here is derived from an EMBL/GenBank/DDBJ whole genome shotgun (WGS) entry which is preliminary data.</text>
</comment>
<dbReference type="InterPro" id="IPR001841">
    <property type="entry name" value="Znf_RING"/>
</dbReference>